<dbReference type="EMBL" id="JABXBU010002072">
    <property type="protein sequence ID" value="KAF8778455.1"/>
    <property type="molecule type" value="Genomic_DNA"/>
</dbReference>
<reference evidence="2" key="1">
    <citation type="journal article" date="2020" name="bioRxiv">
        <title>Chromosome-level reference genome of the European wasp spider Argiope bruennichi: a resource for studies on range expansion and evolutionary adaptation.</title>
        <authorList>
            <person name="Sheffer M.M."/>
            <person name="Hoppe A."/>
            <person name="Krehenwinkel H."/>
            <person name="Uhl G."/>
            <person name="Kuss A.W."/>
            <person name="Jensen L."/>
            <person name="Jensen C."/>
            <person name="Gillespie R.G."/>
            <person name="Hoff K.J."/>
            <person name="Prost S."/>
        </authorList>
    </citation>
    <scope>NUCLEOTIDE SEQUENCE</scope>
</reference>
<name>A0A8T0EVY2_ARGBR</name>
<dbReference type="InterPro" id="IPR036865">
    <property type="entry name" value="CRAL-TRIO_dom_sf"/>
</dbReference>
<dbReference type="GO" id="GO:1902936">
    <property type="term" value="F:phosphatidylinositol bisphosphate binding"/>
    <property type="evidence" value="ECO:0007669"/>
    <property type="project" value="TreeGrafter"/>
</dbReference>
<dbReference type="PRINTS" id="PR00180">
    <property type="entry name" value="CRETINALDHBP"/>
</dbReference>
<dbReference type="CDD" id="cd00170">
    <property type="entry name" value="SEC14"/>
    <property type="match status" value="1"/>
</dbReference>
<dbReference type="GO" id="GO:0016020">
    <property type="term" value="C:membrane"/>
    <property type="evidence" value="ECO:0007669"/>
    <property type="project" value="TreeGrafter"/>
</dbReference>
<comment type="caution">
    <text evidence="2">The sequence shown here is derived from an EMBL/GenBank/DDBJ whole genome shotgun (WGS) entry which is preliminary data.</text>
</comment>
<evidence type="ECO:0000313" key="3">
    <source>
        <dbReference type="Proteomes" id="UP000807504"/>
    </source>
</evidence>
<dbReference type="PANTHER" id="PTHR10174:SF226">
    <property type="entry name" value="CLAVESIN-1-LIKE PROTEIN"/>
    <property type="match status" value="1"/>
</dbReference>
<evidence type="ECO:0000313" key="2">
    <source>
        <dbReference type="EMBL" id="KAF8778455.1"/>
    </source>
</evidence>
<dbReference type="PROSITE" id="PS50191">
    <property type="entry name" value="CRAL_TRIO"/>
    <property type="match status" value="1"/>
</dbReference>
<proteinExistence type="predicted"/>
<dbReference type="Proteomes" id="UP000807504">
    <property type="component" value="Unassembled WGS sequence"/>
</dbReference>
<keyword evidence="3" id="KW-1185">Reference proteome</keyword>
<organism evidence="2 3">
    <name type="scientific">Argiope bruennichi</name>
    <name type="common">Wasp spider</name>
    <name type="synonym">Aranea bruennichi</name>
    <dbReference type="NCBI Taxonomy" id="94029"/>
    <lineage>
        <taxon>Eukaryota</taxon>
        <taxon>Metazoa</taxon>
        <taxon>Ecdysozoa</taxon>
        <taxon>Arthropoda</taxon>
        <taxon>Chelicerata</taxon>
        <taxon>Arachnida</taxon>
        <taxon>Araneae</taxon>
        <taxon>Araneomorphae</taxon>
        <taxon>Entelegynae</taxon>
        <taxon>Araneoidea</taxon>
        <taxon>Araneidae</taxon>
        <taxon>Argiope</taxon>
    </lineage>
</organism>
<dbReference type="AlphaFoldDB" id="A0A8T0EVY2"/>
<dbReference type="Gene3D" id="3.40.525.10">
    <property type="entry name" value="CRAL-TRIO lipid binding domain"/>
    <property type="match status" value="1"/>
</dbReference>
<accession>A0A8T0EVY2</accession>
<dbReference type="Pfam" id="PF00650">
    <property type="entry name" value="CRAL_TRIO"/>
    <property type="match status" value="1"/>
</dbReference>
<dbReference type="InterPro" id="IPR036273">
    <property type="entry name" value="CRAL/TRIO_N_dom_sf"/>
</dbReference>
<reference evidence="2" key="2">
    <citation type="submission" date="2020-06" db="EMBL/GenBank/DDBJ databases">
        <authorList>
            <person name="Sheffer M."/>
        </authorList>
    </citation>
    <scope>NUCLEOTIDE SEQUENCE</scope>
</reference>
<gene>
    <name evidence="2" type="ORF">HNY73_015177</name>
</gene>
<dbReference type="SUPFAM" id="SSF46938">
    <property type="entry name" value="CRAL/TRIO N-terminal domain"/>
    <property type="match status" value="1"/>
</dbReference>
<sequence length="289" mass="33843">MTDNTDDEDYLPFKIDYVPEKILSNMMLDKNLAIEEKENCMERLKKLLQGDTLSKDVTFEEDFLNAYLIQCKYDERRTFEKLLNYLNFRINHSYLYLNVKFDLPSHPSCRFATFLPRRLSDGSVVVLLEPAYWEPDELPFEEAKTIFNLIFQQAIRNPVNQMSGFHVITDVANTGFRQYKFCTPYNAYLLNHAAFDVLPLNIFSLHLINTNYIVTSLFNIAKAFMPEYFKNKAYIHSSTERLLDYFPKATLPVKYGGTLKDYDCGMPDFLRKANEQHDNFPIGGQKNVF</sequence>
<dbReference type="InterPro" id="IPR001251">
    <property type="entry name" value="CRAL-TRIO_dom"/>
</dbReference>
<dbReference type="PANTHER" id="PTHR10174">
    <property type="entry name" value="ALPHA-TOCOPHEROL TRANSFER PROTEIN-RELATED"/>
    <property type="match status" value="1"/>
</dbReference>
<dbReference type="SUPFAM" id="SSF52087">
    <property type="entry name" value="CRAL/TRIO domain"/>
    <property type="match status" value="1"/>
</dbReference>
<feature type="domain" description="CRAL-TRIO" evidence="1">
    <location>
        <begin position="112"/>
        <end position="263"/>
    </location>
</feature>
<evidence type="ECO:0000259" key="1">
    <source>
        <dbReference type="PROSITE" id="PS50191"/>
    </source>
</evidence>
<protein>
    <submittedName>
        <fullName evidence="2">Alpha-tocopherol transfer protein-like</fullName>
    </submittedName>
</protein>